<proteinExistence type="predicted"/>
<keyword evidence="3" id="KW-1185">Reference proteome</keyword>
<evidence type="ECO:0000313" key="2">
    <source>
        <dbReference type="EMBL" id="GFR42171.1"/>
    </source>
</evidence>
<name>A0AAD3HIU8_9CHLO</name>
<protein>
    <submittedName>
        <fullName evidence="2">Uncharacterized protein</fullName>
    </submittedName>
</protein>
<sequence>MQRTTQLPQNAASESTLLGGIHRRRLHHAFSGSCRRVPAAISSAWASTMTATTQQQQPRLAQLNPQSLVAPYRQRRVTVNPHIPASLSPSASQETEEGEEEDEEQQQLWTPSDDPEAAAAGAARLLALMSALPELAGAAGGAA</sequence>
<organism evidence="2 3">
    <name type="scientific">Astrephomene gubernaculifera</name>
    <dbReference type="NCBI Taxonomy" id="47775"/>
    <lineage>
        <taxon>Eukaryota</taxon>
        <taxon>Viridiplantae</taxon>
        <taxon>Chlorophyta</taxon>
        <taxon>core chlorophytes</taxon>
        <taxon>Chlorophyceae</taxon>
        <taxon>CS clade</taxon>
        <taxon>Chlamydomonadales</taxon>
        <taxon>Astrephomenaceae</taxon>
        <taxon>Astrephomene</taxon>
    </lineage>
</organism>
<dbReference type="Proteomes" id="UP001054857">
    <property type="component" value="Unassembled WGS sequence"/>
</dbReference>
<dbReference type="AlphaFoldDB" id="A0AAD3HIU8"/>
<feature type="compositionally biased region" description="Acidic residues" evidence="1">
    <location>
        <begin position="94"/>
        <end position="105"/>
    </location>
</feature>
<feature type="region of interest" description="Disordered" evidence="1">
    <location>
        <begin position="72"/>
        <end position="117"/>
    </location>
</feature>
<comment type="caution">
    <text evidence="2">The sequence shown here is derived from an EMBL/GenBank/DDBJ whole genome shotgun (WGS) entry which is preliminary data.</text>
</comment>
<reference evidence="2 3" key="1">
    <citation type="journal article" date="2021" name="Sci. Rep.">
        <title>Genome sequencing of the multicellular alga Astrephomene provides insights into convergent evolution of germ-soma differentiation.</title>
        <authorList>
            <person name="Yamashita S."/>
            <person name="Yamamoto K."/>
            <person name="Matsuzaki R."/>
            <person name="Suzuki S."/>
            <person name="Yamaguchi H."/>
            <person name="Hirooka S."/>
            <person name="Minakuchi Y."/>
            <person name="Miyagishima S."/>
            <person name="Kawachi M."/>
            <person name="Toyoda A."/>
            <person name="Nozaki H."/>
        </authorList>
    </citation>
    <scope>NUCLEOTIDE SEQUENCE [LARGE SCALE GENOMIC DNA]</scope>
    <source>
        <strain evidence="2 3">NIES-4017</strain>
    </source>
</reference>
<accession>A0AAD3HIU8</accession>
<evidence type="ECO:0000313" key="3">
    <source>
        <dbReference type="Proteomes" id="UP001054857"/>
    </source>
</evidence>
<feature type="non-terminal residue" evidence="2">
    <location>
        <position position="1"/>
    </location>
</feature>
<dbReference type="EMBL" id="BMAR01000002">
    <property type="protein sequence ID" value="GFR42171.1"/>
    <property type="molecule type" value="Genomic_DNA"/>
</dbReference>
<evidence type="ECO:0000256" key="1">
    <source>
        <dbReference type="SAM" id="MobiDB-lite"/>
    </source>
</evidence>
<gene>
    <name evidence="2" type="ORF">Agub_g2910</name>
</gene>